<reference evidence="2 3" key="1">
    <citation type="journal article" date="2007" name="Int. J. Syst. Evol. Microbiol.">
        <title>Oceanobacillus profundus sp. nov., isolated from a deep-sea sediment core.</title>
        <authorList>
            <person name="Kim Y.G."/>
            <person name="Choi D.H."/>
            <person name="Hyun S."/>
            <person name="Cho B.C."/>
        </authorList>
    </citation>
    <scope>NUCLEOTIDE SEQUENCE [LARGE SCALE GENOMIC DNA]</scope>
    <source>
        <strain evidence="2 3">DSM 18246</strain>
    </source>
</reference>
<evidence type="ECO:0000259" key="1">
    <source>
        <dbReference type="PROSITE" id="PS51186"/>
    </source>
</evidence>
<evidence type="ECO:0000313" key="3">
    <source>
        <dbReference type="Proteomes" id="UP000285456"/>
    </source>
</evidence>
<name>A0A417YPB0_9BACI</name>
<dbReference type="InterPro" id="IPR016181">
    <property type="entry name" value="Acyl_CoA_acyltransferase"/>
</dbReference>
<dbReference type="OrthoDB" id="9811523at2"/>
<comment type="caution">
    <text evidence="2">The sequence shown here is derived from an EMBL/GenBank/DDBJ whole genome shotgun (WGS) entry which is preliminary data.</text>
</comment>
<feature type="domain" description="N-acetyltransferase" evidence="1">
    <location>
        <begin position="10"/>
        <end position="176"/>
    </location>
</feature>
<sequence>MKKELFTKRLHLRKIKVSDSAALFNIWTDADVTKFMNISRFTNETQAKEMIELLDELSQTNQAIRYIMIDLKTYEIIGTCGFNSIDFENARAEIGYDIAKIHWGLGYAPEGIRALINLAFGNLQLNRIEAKVEPANINSIHVLQKLNFTFEGTLRQYEKSKGNFVDINIYSLLKTDLSYE</sequence>
<organism evidence="2 3">
    <name type="scientific">Oceanobacillus profundus</name>
    <dbReference type="NCBI Taxonomy" id="372463"/>
    <lineage>
        <taxon>Bacteria</taxon>
        <taxon>Bacillati</taxon>
        <taxon>Bacillota</taxon>
        <taxon>Bacilli</taxon>
        <taxon>Bacillales</taxon>
        <taxon>Bacillaceae</taxon>
        <taxon>Oceanobacillus</taxon>
    </lineage>
</organism>
<dbReference type="RefSeq" id="WP_095310331.1">
    <property type="nucleotide sequence ID" value="NZ_JAMAWL010000004.1"/>
</dbReference>
<evidence type="ECO:0000313" key="2">
    <source>
        <dbReference type="EMBL" id="RHW35625.1"/>
    </source>
</evidence>
<dbReference type="EMBL" id="QWEH01000001">
    <property type="protein sequence ID" value="RHW35625.1"/>
    <property type="molecule type" value="Genomic_DNA"/>
</dbReference>
<dbReference type="AlphaFoldDB" id="A0A417YPB0"/>
<keyword evidence="2" id="KW-0808">Transferase</keyword>
<dbReference type="PROSITE" id="PS51186">
    <property type="entry name" value="GNAT"/>
    <property type="match status" value="1"/>
</dbReference>
<dbReference type="GO" id="GO:0005737">
    <property type="term" value="C:cytoplasm"/>
    <property type="evidence" value="ECO:0007669"/>
    <property type="project" value="TreeGrafter"/>
</dbReference>
<protein>
    <submittedName>
        <fullName evidence="2">N-acetyltransferase</fullName>
    </submittedName>
</protein>
<dbReference type="Pfam" id="PF13302">
    <property type="entry name" value="Acetyltransf_3"/>
    <property type="match status" value="1"/>
</dbReference>
<dbReference type="Gene3D" id="3.40.630.30">
    <property type="match status" value="1"/>
</dbReference>
<accession>A0A417YPB0</accession>
<dbReference type="InterPro" id="IPR000182">
    <property type="entry name" value="GNAT_dom"/>
</dbReference>
<dbReference type="Proteomes" id="UP000285456">
    <property type="component" value="Unassembled WGS sequence"/>
</dbReference>
<gene>
    <name evidence="2" type="ORF">D1B32_00160</name>
</gene>
<keyword evidence="3" id="KW-1185">Reference proteome</keyword>
<dbReference type="GO" id="GO:0008999">
    <property type="term" value="F:protein-N-terminal-alanine acetyltransferase activity"/>
    <property type="evidence" value="ECO:0007669"/>
    <property type="project" value="TreeGrafter"/>
</dbReference>
<dbReference type="InterPro" id="IPR051531">
    <property type="entry name" value="N-acetyltransferase"/>
</dbReference>
<dbReference type="PANTHER" id="PTHR43792">
    <property type="entry name" value="GNAT FAMILY, PUTATIVE (AFU_ORTHOLOGUE AFUA_3G00765)-RELATED-RELATED"/>
    <property type="match status" value="1"/>
</dbReference>
<dbReference type="SUPFAM" id="SSF55729">
    <property type="entry name" value="Acyl-CoA N-acyltransferases (Nat)"/>
    <property type="match status" value="1"/>
</dbReference>
<proteinExistence type="predicted"/>
<dbReference type="PANTHER" id="PTHR43792:SF9">
    <property type="entry name" value="RIBOSOMAL-PROTEIN-ALANINE ACETYLTRANSFERASE"/>
    <property type="match status" value="1"/>
</dbReference>